<dbReference type="EMBL" id="JAMDLW010000016">
    <property type="protein sequence ID" value="MCY9520561.1"/>
    <property type="molecule type" value="Genomic_DNA"/>
</dbReference>
<protein>
    <submittedName>
        <fullName evidence="1">Uncharacterized protein</fullName>
    </submittedName>
</protein>
<gene>
    <name evidence="1" type="ORF">M5X09_12945</name>
</gene>
<dbReference type="RefSeq" id="WP_268601689.1">
    <property type="nucleotide sequence ID" value="NZ_JAMDLV010000024.1"/>
</dbReference>
<reference evidence="1 2" key="1">
    <citation type="submission" date="2022-05" db="EMBL/GenBank/DDBJ databases">
        <title>Genome Sequencing of Bee-Associated Microbes.</title>
        <authorList>
            <person name="Dunlap C."/>
        </authorList>
    </citation>
    <scope>NUCLEOTIDE SEQUENCE [LARGE SCALE GENOMIC DNA]</scope>
    <source>
        <strain evidence="1 2">NRRL NRS-1438</strain>
    </source>
</reference>
<organism evidence="1 2">
    <name type="scientific">Paenibacillus apiarius</name>
    <dbReference type="NCBI Taxonomy" id="46240"/>
    <lineage>
        <taxon>Bacteria</taxon>
        <taxon>Bacillati</taxon>
        <taxon>Bacillota</taxon>
        <taxon>Bacilli</taxon>
        <taxon>Bacillales</taxon>
        <taxon>Paenibacillaceae</taxon>
        <taxon>Paenibacillus</taxon>
    </lineage>
</organism>
<keyword evidence="2" id="KW-1185">Reference proteome</keyword>
<comment type="caution">
    <text evidence="1">The sequence shown here is derived from an EMBL/GenBank/DDBJ whole genome shotgun (WGS) entry which is preliminary data.</text>
</comment>
<sequence>MDGAKGTCVNISMMLSIVLEQEGFWNFYFKGALTIEFPSRAKIRSKYYWPVERGQFSATH</sequence>
<name>A0ABT4DX60_9BACL</name>
<evidence type="ECO:0000313" key="1">
    <source>
        <dbReference type="EMBL" id="MCY9520561.1"/>
    </source>
</evidence>
<dbReference type="Proteomes" id="UP001207626">
    <property type="component" value="Unassembled WGS sequence"/>
</dbReference>
<evidence type="ECO:0000313" key="2">
    <source>
        <dbReference type="Proteomes" id="UP001207626"/>
    </source>
</evidence>
<accession>A0ABT4DX60</accession>
<proteinExistence type="predicted"/>